<feature type="non-terminal residue" evidence="2">
    <location>
        <position position="227"/>
    </location>
</feature>
<feature type="region of interest" description="Disordered" evidence="1">
    <location>
        <begin position="179"/>
        <end position="227"/>
    </location>
</feature>
<sequence length="227" mass="24038">IPSQQSNGCIPHTSGASPAATHFSTSLATTWLAKPLCQLIEHQNRQTHQNIYLNKTRPDLLVCLRRELQLSSPGPLHSPCQSACRGSKLKIKINARSTPTEHNHATPIARPPGLRCVSLGTTSTSTLYSTLYQSAAISTIDDNNTLFRTRLASPNAVQSAPGECAALAPTATSTTKLDAVGLESRQDRPPARLPPATTTHGAPPRPQPRHAAAPAALPDIPAGLHNG</sequence>
<accession>A0AAE0NAQ6</accession>
<proteinExistence type="predicted"/>
<protein>
    <submittedName>
        <fullName evidence="2">Uncharacterized protein</fullName>
    </submittedName>
</protein>
<dbReference type="Proteomes" id="UP001287356">
    <property type="component" value="Unassembled WGS sequence"/>
</dbReference>
<feature type="compositionally biased region" description="Low complexity" evidence="1">
    <location>
        <begin position="209"/>
        <end position="227"/>
    </location>
</feature>
<gene>
    <name evidence="2" type="ORF">B0T24DRAFT_551099</name>
</gene>
<comment type="caution">
    <text evidence="2">The sequence shown here is derived from an EMBL/GenBank/DDBJ whole genome shotgun (WGS) entry which is preliminary data.</text>
</comment>
<dbReference type="AlphaFoldDB" id="A0AAE0NAQ6"/>
<reference evidence="2" key="1">
    <citation type="journal article" date="2023" name="Mol. Phylogenet. Evol.">
        <title>Genome-scale phylogeny and comparative genomics of the fungal order Sordariales.</title>
        <authorList>
            <person name="Hensen N."/>
            <person name="Bonometti L."/>
            <person name="Westerberg I."/>
            <person name="Brannstrom I.O."/>
            <person name="Guillou S."/>
            <person name="Cros-Aarteil S."/>
            <person name="Calhoun S."/>
            <person name="Haridas S."/>
            <person name="Kuo A."/>
            <person name="Mondo S."/>
            <person name="Pangilinan J."/>
            <person name="Riley R."/>
            <person name="LaButti K."/>
            <person name="Andreopoulos B."/>
            <person name="Lipzen A."/>
            <person name="Chen C."/>
            <person name="Yan M."/>
            <person name="Daum C."/>
            <person name="Ng V."/>
            <person name="Clum A."/>
            <person name="Steindorff A."/>
            <person name="Ohm R.A."/>
            <person name="Martin F."/>
            <person name="Silar P."/>
            <person name="Natvig D.O."/>
            <person name="Lalanne C."/>
            <person name="Gautier V."/>
            <person name="Ament-Velasquez S.L."/>
            <person name="Kruys A."/>
            <person name="Hutchinson M.I."/>
            <person name="Powell A.J."/>
            <person name="Barry K."/>
            <person name="Miller A.N."/>
            <person name="Grigoriev I.V."/>
            <person name="Debuchy R."/>
            <person name="Gladieux P."/>
            <person name="Hiltunen Thoren M."/>
            <person name="Johannesson H."/>
        </authorList>
    </citation>
    <scope>NUCLEOTIDE SEQUENCE</scope>
    <source>
        <strain evidence="2">CBS 958.72</strain>
    </source>
</reference>
<evidence type="ECO:0000256" key="1">
    <source>
        <dbReference type="SAM" id="MobiDB-lite"/>
    </source>
</evidence>
<organism evidence="2 3">
    <name type="scientific">Lasiosphaeria ovina</name>
    <dbReference type="NCBI Taxonomy" id="92902"/>
    <lineage>
        <taxon>Eukaryota</taxon>
        <taxon>Fungi</taxon>
        <taxon>Dikarya</taxon>
        <taxon>Ascomycota</taxon>
        <taxon>Pezizomycotina</taxon>
        <taxon>Sordariomycetes</taxon>
        <taxon>Sordariomycetidae</taxon>
        <taxon>Sordariales</taxon>
        <taxon>Lasiosphaeriaceae</taxon>
        <taxon>Lasiosphaeria</taxon>
    </lineage>
</organism>
<keyword evidence="3" id="KW-1185">Reference proteome</keyword>
<feature type="non-terminal residue" evidence="2">
    <location>
        <position position="1"/>
    </location>
</feature>
<name>A0AAE0NAQ6_9PEZI</name>
<dbReference type="EMBL" id="JAULSN010000003">
    <property type="protein sequence ID" value="KAK3377037.1"/>
    <property type="molecule type" value="Genomic_DNA"/>
</dbReference>
<reference evidence="2" key="2">
    <citation type="submission" date="2023-06" db="EMBL/GenBank/DDBJ databases">
        <authorList>
            <consortium name="Lawrence Berkeley National Laboratory"/>
            <person name="Haridas S."/>
            <person name="Hensen N."/>
            <person name="Bonometti L."/>
            <person name="Westerberg I."/>
            <person name="Brannstrom I.O."/>
            <person name="Guillou S."/>
            <person name="Cros-Aarteil S."/>
            <person name="Calhoun S."/>
            <person name="Kuo A."/>
            <person name="Mondo S."/>
            <person name="Pangilinan J."/>
            <person name="Riley R."/>
            <person name="Labutti K."/>
            <person name="Andreopoulos B."/>
            <person name="Lipzen A."/>
            <person name="Chen C."/>
            <person name="Yanf M."/>
            <person name="Daum C."/>
            <person name="Ng V."/>
            <person name="Clum A."/>
            <person name="Steindorff A."/>
            <person name="Ohm R."/>
            <person name="Martin F."/>
            <person name="Silar P."/>
            <person name="Natvig D."/>
            <person name="Lalanne C."/>
            <person name="Gautier V."/>
            <person name="Ament-Velasquez S.L."/>
            <person name="Kruys A."/>
            <person name="Hutchinson M.I."/>
            <person name="Powell A.J."/>
            <person name="Barry K."/>
            <person name="Miller A.N."/>
            <person name="Grigoriev I.V."/>
            <person name="Debuchy R."/>
            <person name="Gladieux P."/>
            <person name="Thoren M.H."/>
            <person name="Johannesson H."/>
        </authorList>
    </citation>
    <scope>NUCLEOTIDE SEQUENCE</scope>
    <source>
        <strain evidence="2">CBS 958.72</strain>
    </source>
</reference>
<evidence type="ECO:0000313" key="2">
    <source>
        <dbReference type="EMBL" id="KAK3377037.1"/>
    </source>
</evidence>
<evidence type="ECO:0000313" key="3">
    <source>
        <dbReference type="Proteomes" id="UP001287356"/>
    </source>
</evidence>